<feature type="transmembrane region" description="Helical" evidence="2">
    <location>
        <begin position="34"/>
        <end position="54"/>
    </location>
</feature>
<evidence type="ECO:0000256" key="2">
    <source>
        <dbReference type="SAM" id="Phobius"/>
    </source>
</evidence>
<dbReference type="Pfam" id="PF12695">
    <property type="entry name" value="Abhydrolase_5"/>
    <property type="match status" value="1"/>
</dbReference>
<dbReference type="EMBL" id="BMDD01000001">
    <property type="protein sequence ID" value="GGH74893.1"/>
    <property type="molecule type" value="Genomic_DNA"/>
</dbReference>
<evidence type="ECO:0000256" key="1">
    <source>
        <dbReference type="SAM" id="MobiDB-lite"/>
    </source>
</evidence>
<comment type="caution">
    <text evidence="4">The sequence shown here is derived from an EMBL/GenBank/DDBJ whole genome shotgun (WGS) entry which is preliminary data.</text>
</comment>
<keyword evidence="2" id="KW-0812">Transmembrane</keyword>
<dbReference type="InterPro" id="IPR029059">
    <property type="entry name" value="AB_hydrolase_5"/>
</dbReference>
<organism evidence="4 5">
    <name type="scientific">Saccharibacillus endophyticus</name>
    <dbReference type="NCBI Taxonomy" id="2060666"/>
    <lineage>
        <taxon>Bacteria</taxon>
        <taxon>Bacillati</taxon>
        <taxon>Bacillota</taxon>
        <taxon>Bacilli</taxon>
        <taxon>Bacillales</taxon>
        <taxon>Paenibacillaceae</taxon>
        <taxon>Saccharibacillus</taxon>
    </lineage>
</organism>
<dbReference type="Proteomes" id="UP000605427">
    <property type="component" value="Unassembled WGS sequence"/>
</dbReference>
<protein>
    <submittedName>
        <fullName evidence="4">Thioesterase</fullName>
    </submittedName>
</protein>
<name>A0ABQ1ZQ59_9BACL</name>
<dbReference type="RefSeq" id="WP_172247215.1">
    <property type="nucleotide sequence ID" value="NZ_BMDD01000001.1"/>
</dbReference>
<dbReference type="InterPro" id="IPR029058">
    <property type="entry name" value="AB_hydrolase_fold"/>
</dbReference>
<evidence type="ECO:0000313" key="5">
    <source>
        <dbReference type="Proteomes" id="UP000605427"/>
    </source>
</evidence>
<accession>A0ABQ1ZQ59</accession>
<sequence>MLTGSKAPIQPFNSGKRRGRPNKTGGTPRRKGRLILTIVLVVVLALIAAAVVYVSTPYKPSEEALAALKSDDAVAVSQTDDWIEFEPAIGSDSTAAVKQPGVIFYPGGRVKPEVYAPFARDLAATGRHVVVVKMPFNFAFLGQNEAEKVQDKYPDETFVLGGHSLGGPFAARYAAEHTDRIAGIFFLASYAEGKGDLSKTQLPALSITASEDQVLKQESYEEGRSYLPENTQYEVIEGGNHGHFGSYGEQGGDGKASIPEAEQREQTVSLIATWLDAIPAEAGQ</sequence>
<feature type="domain" description="Alpha/beta hydrolase fold-5" evidence="3">
    <location>
        <begin position="101"/>
        <end position="265"/>
    </location>
</feature>
<reference evidence="5" key="1">
    <citation type="journal article" date="2019" name="Int. J. Syst. Evol. Microbiol.">
        <title>The Global Catalogue of Microorganisms (GCM) 10K type strain sequencing project: providing services to taxonomists for standard genome sequencing and annotation.</title>
        <authorList>
            <consortium name="The Broad Institute Genomics Platform"/>
            <consortium name="The Broad Institute Genome Sequencing Center for Infectious Disease"/>
            <person name="Wu L."/>
            <person name="Ma J."/>
        </authorList>
    </citation>
    <scope>NUCLEOTIDE SEQUENCE [LARGE SCALE GENOMIC DNA]</scope>
    <source>
        <strain evidence="5">CCM 8702</strain>
    </source>
</reference>
<keyword evidence="5" id="KW-1185">Reference proteome</keyword>
<gene>
    <name evidence="4" type="ORF">GCM10007362_15440</name>
</gene>
<dbReference type="Gene3D" id="3.40.50.1820">
    <property type="entry name" value="alpha/beta hydrolase"/>
    <property type="match status" value="1"/>
</dbReference>
<evidence type="ECO:0000313" key="4">
    <source>
        <dbReference type="EMBL" id="GGH74893.1"/>
    </source>
</evidence>
<keyword evidence="2" id="KW-1133">Transmembrane helix</keyword>
<keyword evidence="2" id="KW-0472">Membrane</keyword>
<evidence type="ECO:0000259" key="3">
    <source>
        <dbReference type="Pfam" id="PF12695"/>
    </source>
</evidence>
<feature type="region of interest" description="Disordered" evidence="1">
    <location>
        <begin position="1"/>
        <end position="29"/>
    </location>
</feature>
<proteinExistence type="predicted"/>
<dbReference type="SUPFAM" id="SSF53474">
    <property type="entry name" value="alpha/beta-Hydrolases"/>
    <property type="match status" value="1"/>
</dbReference>